<name>A0ABU4EYE7_WILMA</name>
<dbReference type="Proteomes" id="UP001185792">
    <property type="component" value="Unassembled WGS sequence"/>
</dbReference>
<keyword evidence="2" id="KW-1185">Reference proteome</keyword>
<organism evidence="1 2">
    <name type="scientific">Williamsia marianensis</name>
    <dbReference type="NCBI Taxonomy" id="85044"/>
    <lineage>
        <taxon>Bacteria</taxon>
        <taxon>Bacillati</taxon>
        <taxon>Actinomycetota</taxon>
        <taxon>Actinomycetes</taxon>
        <taxon>Mycobacteriales</taxon>
        <taxon>Nocardiaceae</taxon>
        <taxon>Williamsia</taxon>
    </lineage>
</organism>
<reference evidence="1 2" key="1">
    <citation type="submission" date="2023-10" db="EMBL/GenBank/DDBJ databases">
        <title>Development of a sustainable strategy for remediation of hydrocarbon-contaminated territories based on the waste exchange concept.</title>
        <authorList>
            <person name="Krivoruchko A."/>
        </authorList>
    </citation>
    <scope>NUCLEOTIDE SEQUENCE [LARGE SCALE GENOMIC DNA]</scope>
    <source>
        <strain evidence="1 2">IEGM 1236</strain>
    </source>
</reference>
<evidence type="ECO:0000313" key="2">
    <source>
        <dbReference type="Proteomes" id="UP001185792"/>
    </source>
</evidence>
<comment type="caution">
    <text evidence="1">The sequence shown here is derived from an EMBL/GenBank/DDBJ whole genome shotgun (WGS) entry which is preliminary data.</text>
</comment>
<proteinExistence type="predicted"/>
<gene>
    <name evidence="1" type="ORF">R4198_21430</name>
</gene>
<dbReference type="EMBL" id="JAWLUM010000004">
    <property type="protein sequence ID" value="MDV7136267.1"/>
    <property type="molecule type" value="Genomic_DNA"/>
</dbReference>
<sequence>MTVFLGPVGVPNSANDEVRCDEFVIDHQARIDDAIAVFHAAGMIGKSDRHGQDVAVNAGNRVFVPRSGGHLRAG</sequence>
<dbReference type="RefSeq" id="WP_147431381.1">
    <property type="nucleotide sequence ID" value="NZ_CBCRXS010000004.1"/>
</dbReference>
<evidence type="ECO:0000313" key="1">
    <source>
        <dbReference type="EMBL" id="MDV7136267.1"/>
    </source>
</evidence>
<accession>A0ABU4EYE7</accession>
<protein>
    <submittedName>
        <fullName evidence="1">Uncharacterized protein</fullName>
    </submittedName>
</protein>